<dbReference type="InterPro" id="IPR029479">
    <property type="entry name" value="Nitroreductase"/>
</dbReference>
<evidence type="ECO:0000313" key="12">
    <source>
        <dbReference type="Proteomes" id="UP000275395"/>
    </source>
</evidence>
<dbReference type="EC" id="1.-.-.-" evidence="7"/>
<keyword evidence="6 7" id="KW-0520">NAD</keyword>
<sequence length="176" mass="19012">MLARRSSSSVGDEAPDSTELAELVRAASRVADHSSLRPWRVIEVRGRARDRLGAALAEAAGDDSPSRKPLRSPLLLAVVVCLRPSKKVPEWEQEATAAGVAHALSLLLDEAGWSVLWRTGPHTRSTPVARVHDLGENERLLGWLYVGRPGASHATRSPKRPVDAAEVLSSLPEDEP</sequence>
<dbReference type="Gene3D" id="3.40.109.10">
    <property type="entry name" value="NADH Oxidase"/>
    <property type="match status" value="1"/>
</dbReference>
<keyword evidence="4 7" id="KW-0521">NADP</keyword>
<evidence type="ECO:0000256" key="4">
    <source>
        <dbReference type="ARBA" id="ARBA00022857"/>
    </source>
</evidence>
<evidence type="ECO:0000313" key="11">
    <source>
        <dbReference type="EMBL" id="RLP68457.1"/>
    </source>
</evidence>
<dbReference type="Pfam" id="PF00881">
    <property type="entry name" value="Nitroreductase"/>
    <property type="match status" value="1"/>
</dbReference>
<comment type="cofactor">
    <cofactor evidence="8">
        <name>FMN</name>
        <dbReference type="ChEBI" id="CHEBI:58210"/>
    </cofactor>
    <text evidence="8">Binds 1 FMN per subunit.</text>
</comment>
<evidence type="ECO:0000256" key="8">
    <source>
        <dbReference type="PIRSR" id="PIRSR000232-1"/>
    </source>
</evidence>
<name>A0A3L6ZKU5_9MICO</name>
<dbReference type="PANTHER" id="PTHR43821">
    <property type="entry name" value="NAD(P)H NITROREDUCTASE YDJA-RELATED"/>
    <property type="match status" value="1"/>
</dbReference>
<keyword evidence="3 7" id="KW-0288">FMN</keyword>
<evidence type="ECO:0000259" key="10">
    <source>
        <dbReference type="Pfam" id="PF00881"/>
    </source>
</evidence>
<dbReference type="PIRSF" id="PIRSF000232">
    <property type="entry name" value="YdjA"/>
    <property type="match status" value="1"/>
</dbReference>
<comment type="caution">
    <text evidence="11">The sequence shown here is derived from an EMBL/GenBank/DDBJ whole genome shotgun (WGS) entry which is preliminary data.</text>
</comment>
<dbReference type="AlphaFoldDB" id="A0A3L6ZKU5"/>
<gene>
    <name evidence="11" type="ORF">D9V30_10450</name>
</gene>
<reference evidence="11 12" key="1">
    <citation type="submission" date="2018-10" db="EMBL/GenBank/DDBJ databases">
        <authorList>
            <person name="Li J."/>
        </authorList>
    </citation>
    <scope>NUCLEOTIDE SEQUENCE [LARGE SCALE GENOMIC DNA]</scope>
    <source>
        <strain evidence="11 12">JCM 30549</strain>
    </source>
</reference>
<dbReference type="InterPro" id="IPR000415">
    <property type="entry name" value="Nitroreductase-like"/>
</dbReference>
<dbReference type="EMBL" id="RCUW01000009">
    <property type="protein sequence ID" value="RLP68457.1"/>
    <property type="molecule type" value="Genomic_DNA"/>
</dbReference>
<evidence type="ECO:0000256" key="9">
    <source>
        <dbReference type="SAM" id="MobiDB-lite"/>
    </source>
</evidence>
<evidence type="ECO:0000256" key="5">
    <source>
        <dbReference type="ARBA" id="ARBA00023002"/>
    </source>
</evidence>
<organism evidence="11 12">
    <name type="scientific">Mycetocola reblochoni</name>
    <dbReference type="NCBI Taxonomy" id="331618"/>
    <lineage>
        <taxon>Bacteria</taxon>
        <taxon>Bacillati</taxon>
        <taxon>Actinomycetota</taxon>
        <taxon>Actinomycetes</taxon>
        <taxon>Micrococcales</taxon>
        <taxon>Microbacteriaceae</taxon>
        <taxon>Mycetocola</taxon>
    </lineage>
</organism>
<feature type="domain" description="Nitroreductase" evidence="10">
    <location>
        <begin position="3"/>
        <end position="148"/>
    </location>
</feature>
<dbReference type="InterPro" id="IPR026021">
    <property type="entry name" value="YdjA-like"/>
</dbReference>
<proteinExistence type="inferred from homology"/>
<evidence type="ECO:0000256" key="1">
    <source>
        <dbReference type="ARBA" id="ARBA00007118"/>
    </source>
</evidence>
<comment type="similarity">
    <text evidence="1 7">Belongs to the nitroreductase family.</text>
</comment>
<feature type="binding site" description="in other chain" evidence="8">
    <location>
        <begin position="4"/>
        <end position="6"/>
    </location>
    <ligand>
        <name>FMN</name>
        <dbReference type="ChEBI" id="CHEBI:58210"/>
        <note>ligand shared between dimeric partners</note>
    </ligand>
</feature>
<feature type="binding site" description="in other chain" evidence="8">
    <location>
        <begin position="117"/>
        <end position="119"/>
    </location>
    <ligand>
        <name>FMN</name>
        <dbReference type="ChEBI" id="CHEBI:58210"/>
        <note>ligand shared between dimeric partners</note>
    </ligand>
</feature>
<keyword evidence="2 7" id="KW-0285">Flavoprotein</keyword>
<dbReference type="SUPFAM" id="SSF55469">
    <property type="entry name" value="FMN-dependent nitroreductase-like"/>
    <property type="match status" value="1"/>
</dbReference>
<dbReference type="Proteomes" id="UP000275395">
    <property type="component" value="Unassembled WGS sequence"/>
</dbReference>
<feature type="binding site" evidence="8">
    <location>
        <position position="33"/>
    </location>
    <ligand>
        <name>FMN</name>
        <dbReference type="ChEBI" id="CHEBI:58210"/>
        <note>ligand shared between dimeric partners</note>
    </ligand>
</feature>
<keyword evidence="5 7" id="KW-0560">Oxidoreductase</keyword>
<evidence type="ECO:0000256" key="6">
    <source>
        <dbReference type="ARBA" id="ARBA00023027"/>
    </source>
</evidence>
<dbReference type="GO" id="GO:0016491">
    <property type="term" value="F:oxidoreductase activity"/>
    <property type="evidence" value="ECO:0007669"/>
    <property type="project" value="UniProtKB-UniRule"/>
</dbReference>
<accession>A0A3L6ZKU5</accession>
<dbReference type="InterPro" id="IPR052530">
    <property type="entry name" value="NAD(P)H_nitroreductase"/>
</dbReference>
<protein>
    <recommendedName>
        <fullName evidence="7">Putative NAD(P)H nitroreductase</fullName>
        <ecNumber evidence="7">1.-.-.-</ecNumber>
    </recommendedName>
</protein>
<evidence type="ECO:0000256" key="2">
    <source>
        <dbReference type="ARBA" id="ARBA00022630"/>
    </source>
</evidence>
<feature type="binding site" evidence="8">
    <location>
        <position position="29"/>
    </location>
    <ligand>
        <name>FMN</name>
        <dbReference type="ChEBI" id="CHEBI:58210"/>
        <note>ligand shared between dimeric partners</note>
    </ligand>
</feature>
<evidence type="ECO:0000256" key="7">
    <source>
        <dbReference type="PIRNR" id="PIRNR000232"/>
    </source>
</evidence>
<dbReference type="PANTHER" id="PTHR43821:SF1">
    <property type="entry name" value="NAD(P)H NITROREDUCTASE YDJA-RELATED"/>
    <property type="match status" value="1"/>
</dbReference>
<evidence type="ECO:0000256" key="3">
    <source>
        <dbReference type="ARBA" id="ARBA00022643"/>
    </source>
</evidence>
<feature type="region of interest" description="Disordered" evidence="9">
    <location>
        <begin position="152"/>
        <end position="176"/>
    </location>
</feature>